<keyword evidence="2" id="KW-0808">Transferase</keyword>
<keyword evidence="1" id="KW-0489">Methyltransferase</keyword>
<dbReference type="GO" id="GO:0016279">
    <property type="term" value="F:protein-lysine N-methyltransferase activity"/>
    <property type="evidence" value="ECO:0007669"/>
    <property type="project" value="InterPro"/>
</dbReference>
<dbReference type="GO" id="GO:0032259">
    <property type="term" value="P:methylation"/>
    <property type="evidence" value="ECO:0007669"/>
    <property type="project" value="UniProtKB-KW"/>
</dbReference>
<dbReference type="InterPro" id="IPR001214">
    <property type="entry name" value="SET_dom"/>
</dbReference>
<dbReference type="OrthoDB" id="341421at2759"/>
<feature type="domain" description="SET" evidence="4">
    <location>
        <begin position="7"/>
        <end position="259"/>
    </location>
</feature>
<dbReference type="InterPro" id="IPR044429">
    <property type="entry name" value="SETD4_SET"/>
</dbReference>
<dbReference type="InterPro" id="IPR050600">
    <property type="entry name" value="SETD3_SETD6_MTase"/>
</dbReference>
<dbReference type="PROSITE" id="PS50280">
    <property type="entry name" value="SET"/>
    <property type="match status" value="1"/>
</dbReference>
<dbReference type="EMBL" id="KL142370">
    <property type="protein sequence ID" value="KDR81593.1"/>
    <property type="molecule type" value="Genomic_DNA"/>
</dbReference>
<dbReference type="Proteomes" id="UP000027222">
    <property type="component" value="Unassembled WGS sequence"/>
</dbReference>
<sequence>MSPENLPVVARSTSSPGAGYGLFALQSIEPSKPLFSIPAKALLNSLTLAPHYPPTKPRLTCTQFVSLHLMLHRPSDGHKSFDPLFGPYISVLPRRFDFHPLTWLWKRRRNHETSTLENRLMQALPPRILAKLHKISNLFDKDWERVQKYLGSNPALHEKGTSAAGLEADYLWGWLNVNTRCVYHRLAKTRSDQDNMTLCPILDFANHTTTPPYTLPQATHAELWDTGPSTKRKFGDDFVLLSPSTASSSRGGELFLRYGAHSNATLFAEYGFVNLPSPEWTHDEASGGEVELGHLVEDLFRGRAEVGSWMKEVLVEEGYWGDWTIHSLPAPAYPSYRLITTLRLYHILPMSANSVPVDTDQVLQEWRDTTLGKRDVISQKNESLWRATLKSICSDLITEARQGVQKISLIKGTGDSPMWIDSARTCVDTLWKEEIDVATAVVKSLEENAEF</sequence>
<evidence type="ECO:0000256" key="3">
    <source>
        <dbReference type="ARBA" id="ARBA00022691"/>
    </source>
</evidence>
<keyword evidence="6" id="KW-1185">Reference proteome</keyword>
<evidence type="ECO:0000313" key="6">
    <source>
        <dbReference type="Proteomes" id="UP000027222"/>
    </source>
</evidence>
<gene>
    <name evidence="5" type="ORF">GALMADRAFT_239640</name>
</gene>
<name>A0A067TRJ7_GALM3</name>
<dbReference type="Gene3D" id="3.90.1410.10">
    <property type="entry name" value="set domain protein methyltransferase, domain 1"/>
    <property type="match status" value="1"/>
</dbReference>
<dbReference type="InterPro" id="IPR046341">
    <property type="entry name" value="SET_dom_sf"/>
</dbReference>
<organism evidence="5 6">
    <name type="scientific">Galerina marginata (strain CBS 339.88)</name>
    <dbReference type="NCBI Taxonomy" id="685588"/>
    <lineage>
        <taxon>Eukaryota</taxon>
        <taxon>Fungi</taxon>
        <taxon>Dikarya</taxon>
        <taxon>Basidiomycota</taxon>
        <taxon>Agaricomycotina</taxon>
        <taxon>Agaricomycetes</taxon>
        <taxon>Agaricomycetidae</taxon>
        <taxon>Agaricales</taxon>
        <taxon>Agaricineae</taxon>
        <taxon>Strophariaceae</taxon>
        <taxon>Galerina</taxon>
    </lineage>
</organism>
<evidence type="ECO:0000256" key="2">
    <source>
        <dbReference type="ARBA" id="ARBA00022679"/>
    </source>
</evidence>
<dbReference type="PANTHER" id="PTHR13271">
    <property type="entry name" value="UNCHARACTERIZED PUTATIVE METHYLTRANSFERASE"/>
    <property type="match status" value="1"/>
</dbReference>
<dbReference type="STRING" id="685588.A0A067TRJ7"/>
<proteinExistence type="predicted"/>
<dbReference type="SUPFAM" id="SSF82199">
    <property type="entry name" value="SET domain"/>
    <property type="match status" value="1"/>
</dbReference>
<evidence type="ECO:0000259" key="4">
    <source>
        <dbReference type="PROSITE" id="PS50280"/>
    </source>
</evidence>
<dbReference type="PANTHER" id="PTHR13271:SF47">
    <property type="entry name" value="ACTIN-HISTIDINE N-METHYLTRANSFERASE"/>
    <property type="match status" value="1"/>
</dbReference>
<dbReference type="HOGENOM" id="CLU_041939_2_1_1"/>
<dbReference type="AlphaFoldDB" id="A0A067TRJ7"/>
<accession>A0A067TRJ7</accession>
<dbReference type="CDD" id="cd19177">
    <property type="entry name" value="SET_SETD4"/>
    <property type="match status" value="1"/>
</dbReference>
<reference evidence="6" key="1">
    <citation type="journal article" date="2014" name="Proc. Natl. Acad. Sci. U.S.A.">
        <title>Extensive sampling of basidiomycete genomes demonstrates inadequacy of the white-rot/brown-rot paradigm for wood decay fungi.</title>
        <authorList>
            <person name="Riley R."/>
            <person name="Salamov A.A."/>
            <person name="Brown D.W."/>
            <person name="Nagy L.G."/>
            <person name="Floudas D."/>
            <person name="Held B.W."/>
            <person name="Levasseur A."/>
            <person name="Lombard V."/>
            <person name="Morin E."/>
            <person name="Otillar R."/>
            <person name="Lindquist E.A."/>
            <person name="Sun H."/>
            <person name="LaButti K.M."/>
            <person name="Schmutz J."/>
            <person name="Jabbour D."/>
            <person name="Luo H."/>
            <person name="Baker S.E."/>
            <person name="Pisabarro A.G."/>
            <person name="Walton J.D."/>
            <person name="Blanchette R.A."/>
            <person name="Henrissat B."/>
            <person name="Martin F."/>
            <person name="Cullen D."/>
            <person name="Hibbett D.S."/>
            <person name="Grigoriev I.V."/>
        </authorList>
    </citation>
    <scope>NUCLEOTIDE SEQUENCE [LARGE SCALE GENOMIC DNA]</scope>
    <source>
        <strain evidence="6">CBS 339.88</strain>
    </source>
</reference>
<evidence type="ECO:0000313" key="5">
    <source>
        <dbReference type="EMBL" id="KDR81593.1"/>
    </source>
</evidence>
<evidence type="ECO:0000256" key="1">
    <source>
        <dbReference type="ARBA" id="ARBA00022603"/>
    </source>
</evidence>
<keyword evidence="3" id="KW-0949">S-adenosyl-L-methionine</keyword>
<protein>
    <recommendedName>
        <fullName evidence="4">SET domain-containing protein</fullName>
    </recommendedName>
</protein>